<dbReference type="PROSITE" id="PS50188">
    <property type="entry name" value="B302_SPRY"/>
    <property type="match status" value="2"/>
</dbReference>
<dbReference type="InterPro" id="IPR003877">
    <property type="entry name" value="SPRY_dom"/>
</dbReference>
<dbReference type="GO" id="GO:0016020">
    <property type="term" value="C:membrane"/>
    <property type="evidence" value="ECO:0007669"/>
    <property type="project" value="UniProtKB-SubCell"/>
</dbReference>
<comment type="function">
    <text evidence="2">Putative odorant or sperm cell receptor.</text>
</comment>
<dbReference type="GO" id="GO:0061630">
    <property type="term" value="F:ubiquitin protein ligase activity"/>
    <property type="evidence" value="ECO:0007669"/>
    <property type="project" value="UniProtKB-EC"/>
</dbReference>
<dbReference type="SMART" id="SM00184">
    <property type="entry name" value="RING"/>
    <property type="match status" value="2"/>
</dbReference>
<dbReference type="SUPFAM" id="SSF81321">
    <property type="entry name" value="Family A G protein-coupled receptor-like"/>
    <property type="match status" value="1"/>
</dbReference>
<feature type="coiled-coil region" evidence="21">
    <location>
        <begin position="923"/>
        <end position="957"/>
    </location>
</feature>
<comment type="similarity">
    <text evidence="20">Belongs to the G-protein coupled receptor 1 family.</text>
</comment>
<feature type="domain" description="RING-type" evidence="23">
    <location>
        <begin position="15"/>
        <end position="60"/>
    </location>
</feature>
<dbReference type="InterPro" id="IPR001870">
    <property type="entry name" value="B30.2/SPRY"/>
</dbReference>
<reference evidence="28" key="1">
    <citation type="submission" date="2025-08" db="UniProtKB">
        <authorList>
            <consortium name="RefSeq"/>
        </authorList>
    </citation>
    <scope>IDENTIFICATION</scope>
    <source>
        <tissue evidence="28">Whole blood</tissue>
    </source>
</reference>
<dbReference type="InterPro" id="IPR035826">
    <property type="entry name" value="TRIM34_PRY/SPRY"/>
</dbReference>
<evidence type="ECO:0000256" key="13">
    <source>
        <dbReference type="ARBA" id="ARBA00022833"/>
    </source>
</evidence>
<comment type="catalytic activity">
    <reaction evidence="1">
        <text>S-ubiquitinyl-[E2 ubiquitin-conjugating enzyme]-L-cysteine + [acceptor protein]-L-lysine = [E2 ubiquitin-conjugating enzyme]-L-cysteine + N(6)-ubiquitinyl-[acceptor protein]-L-lysine.</text>
        <dbReference type="EC" id="2.3.2.27"/>
    </reaction>
</comment>
<dbReference type="GeneID" id="103680049"/>
<dbReference type="PROSITE" id="PS50262">
    <property type="entry name" value="G_PROTEIN_RECEP_F1_2"/>
    <property type="match status" value="1"/>
</dbReference>
<dbReference type="SUPFAM" id="SSF49899">
    <property type="entry name" value="Concanavalin A-like lectins/glucanases"/>
    <property type="match status" value="2"/>
</dbReference>
<dbReference type="SMART" id="SM00589">
    <property type="entry name" value="PRY"/>
    <property type="match status" value="2"/>
</dbReference>
<dbReference type="CDD" id="cd16591">
    <property type="entry name" value="RING-HC_TRIM5-like_C-IV"/>
    <property type="match status" value="1"/>
</dbReference>
<dbReference type="CDD" id="cd15823">
    <property type="entry name" value="SPRY_PRY_TRIM6"/>
    <property type="match status" value="1"/>
</dbReference>
<evidence type="ECO:0000313" key="28">
    <source>
        <dbReference type="RefSeq" id="XP_040487244.1"/>
    </source>
</evidence>
<dbReference type="Gene3D" id="3.30.40.10">
    <property type="entry name" value="Zinc/RING finger domain, C3HC4 (zinc finger)"/>
    <property type="match status" value="2"/>
</dbReference>
<evidence type="ECO:0000256" key="10">
    <source>
        <dbReference type="ARBA" id="ARBA00022723"/>
    </source>
</evidence>
<dbReference type="Pfam" id="PF13853">
    <property type="entry name" value="7tm_4"/>
    <property type="match status" value="1"/>
</dbReference>
<keyword evidence="11 19" id="KW-0863">Zinc-finger</keyword>
<dbReference type="InterPro" id="IPR043136">
    <property type="entry name" value="B30.2/SPRY_sf"/>
</dbReference>
<dbReference type="InterPro" id="IPR001841">
    <property type="entry name" value="Znf_RING"/>
</dbReference>
<evidence type="ECO:0000256" key="4">
    <source>
        <dbReference type="ARBA" id="ARBA00004496"/>
    </source>
</evidence>
<feature type="transmembrane region" description="Helical" evidence="22">
    <location>
        <begin position="612"/>
        <end position="630"/>
    </location>
</feature>
<feature type="domain" description="B30.2/SPRY" evidence="25">
    <location>
        <begin position="1069"/>
        <end position="1274"/>
    </location>
</feature>
<evidence type="ECO:0000256" key="3">
    <source>
        <dbReference type="ARBA" id="ARBA00004141"/>
    </source>
</evidence>
<dbReference type="InterPro" id="IPR006574">
    <property type="entry name" value="PRY"/>
</dbReference>
<dbReference type="InterPro" id="IPR013083">
    <property type="entry name" value="Znf_RING/FYVE/PHD"/>
</dbReference>
<dbReference type="InterPro" id="IPR050143">
    <property type="entry name" value="TRIM/RBCC"/>
</dbReference>
<dbReference type="InterPro" id="IPR003879">
    <property type="entry name" value="Butyrophylin_SPRY"/>
</dbReference>
<dbReference type="PROSITE" id="PS50089">
    <property type="entry name" value="ZF_RING_2"/>
    <property type="match status" value="2"/>
</dbReference>
<evidence type="ECO:0000256" key="12">
    <source>
        <dbReference type="ARBA" id="ARBA00022786"/>
    </source>
</evidence>
<evidence type="ECO:0000256" key="17">
    <source>
        <dbReference type="ARBA" id="ARBA00023136"/>
    </source>
</evidence>
<dbReference type="PANTHER" id="PTHR24103">
    <property type="entry name" value="E3 UBIQUITIN-PROTEIN LIGASE TRIM"/>
    <property type="match status" value="1"/>
</dbReference>
<evidence type="ECO:0000259" key="25">
    <source>
        <dbReference type="PROSITE" id="PS50188"/>
    </source>
</evidence>
<dbReference type="InterPro" id="IPR027370">
    <property type="entry name" value="Znf-RING_euk"/>
</dbReference>
<dbReference type="Pfam" id="PF13445">
    <property type="entry name" value="zf-RING_UBOX"/>
    <property type="match status" value="2"/>
</dbReference>
<dbReference type="KEGG" id="umr:103680049"/>
<dbReference type="InterPro" id="IPR017907">
    <property type="entry name" value="Znf_RING_CS"/>
</dbReference>
<keyword evidence="20" id="KW-0675">Receptor</keyword>
<dbReference type="GO" id="GO:0004930">
    <property type="term" value="F:G protein-coupled receptor activity"/>
    <property type="evidence" value="ECO:0007669"/>
    <property type="project" value="UniProtKB-KW"/>
</dbReference>
<dbReference type="AlphaFoldDB" id="A0A8M1G4R0"/>
<evidence type="ECO:0000256" key="15">
    <source>
        <dbReference type="ARBA" id="ARBA00023040"/>
    </source>
</evidence>
<evidence type="ECO:0000256" key="11">
    <source>
        <dbReference type="ARBA" id="ARBA00022771"/>
    </source>
</evidence>
<dbReference type="FunFam" id="2.60.120.920:FF:000023">
    <property type="entry name" value="Tripartite motif-containing 5 (Predicted)"/>
    <property type="match status" value="1"/>
</dbReference>
<accession>A0A8M1G4R0</accession>
<feature type="domain" description="RING-type" evidence="23">
    <location>
        <begin position="801"/>
        <end position="845"/>
    </location>
</feature>
<evidence type="ECO:0000256" key="6">
    <source>
        <dbReference type="ARBA" id="ARBA00008518"/>
    </source>
</evidence>
<keyword evidence="18 20" id="KW-0807">Transducer</keyword>
<dbReference type="InterPro" id="IPR000276">
    <property type="entry name" value="GPCR_Rhodpsn"/>
</dbReference>
<feature type="domain" description="B box-type" evidence="24">
    <location>
        <begin position="92"/>
        <end position="133"/>
    </location>
</feature>
<feature type="transmembrane region" description="Helical" evidence="22">
    <location>
        <begin position="578"/>
        <end position="600"/>
    </location>
</feature>
<evidence type="ECO:0000256" key="8">
    <source>
        <dbReference type="ARBA" id="ARBA00022490"/>
    </source>
</evidence>
<evidence type="ECO:0000256" key="19">
    <source>
        <dbReference type="PROSITE-ProRule" id="PRU00024"/>
    </source>
</evidence>
<dbReference type="CDD" id="cd15825">
    <property type="entry name" value="SPRY_PRY_TRIM34"/>
    <property type="match status" value="1"/>
</dbReference>
<dbReference type="Gene3D" id="3.30.160.60">
    <property type="entry name" value="Classic Zinc Finger"/>
    <property type="match status" value="2"/>
</dbReference>
<dbReference type="PROSITE" id="PS00518">
    <property type="entry name" value="ZF_RING_1"/>
    <property type="match status" value="2"/>
</dbReference>
<evidence type="ECO:0000256" key="22">
    <source>
        <dbReference type="SAM" id="Phobius"/>
    </source>
</evidence>
<name>A0A8M1G4R0_URSMA</name>
<comment type="subcellular location">
    <subcellularLocation>
        <location evidence="4">Cytoplasm</location>
    </subcellularLocation>
    <subcellularLocation>
        <location evidence="3">Membrane</location>
        <topology evidence="3">Multi-pass membrane protein</topology>
    </subcellularLocation>
</comment>
<evidence type="ECO:0000256" key="18">
    <source>
        <dbReference type="ARBA" id="ARBA00023224"/>
    </source>
</evidence>
<evidence type="ECO:0000259" key="26">
    <source>
        <dbReference type="PROSITE" id="PS50262"/>
    </source>
</evidence>
<keyword evidence="9 20" id="KW-0812">Transmembrane</keyword>
<evidence type="ECO:0000259" key="24">
    <source>
        <dbReference type="PROSITE" id="PS50119"/>
    </source>
</evidence>
<dbReference type="InterPro" id="IPR000725">
    <property type="entry name" value="Olfact_rcpt"/>
</dbReference>
<dbReference type="Pfam" id="PF00622">
    <property type="entry name" value="SPRY"/>
    <property type="match status" value="2"/>
</dbReference>
<evidence type="ECO:0000256" key="14">
    <source>
        <dbReference type="ARBA" id="ARBA00022989"/>
    </source>
</evidence>
<dbReference type="Pfam" id="PF00643">
    <property type="entry name" value="zf-B_box"/>
    <property type="match status" value="2"/>
</dbReference>
<dbReference type="InterPro" id="IPR013320">
    <property type="entry name" value="ConA-like_dom_sf"/>
</dbReference>
<dbReference type="CDD" id="cd19761">
    <property type="entry name" value="Bbox2_TRIM5-like"/>
    <property type="match status" value="2"/>
</dbReference>
<gene>
    <name evidence="28" type="primary">LOC103680049</name>
</gene>
<dbReference type="PRINTS" id="PR00237">
    <property type="entry name" value="GPCRRHODOPSN"/>
</dbReference>
<keyword evidence="13" id="KW-0862">Zinc</keyword>
<evidence type="ECO:0000256" key="5">
    <source>
        <dbReference type="ARBA" id="ARBA00004906"/>
    </source>
</evidence>
<evidence type="ECO:0000256" key="1">
    <source>
        <dbReference type="ARBA" id="ARBA00000900"/>
    </source>
</evidence>
<dbReference type="Proteomes" id="UP000261680">
    <property type="component" value="Unplaced"/>
</dbReference>
<dbReference type="SUPFAM" id="SSF57850">
    <property type="entry name" value="RING/U-box"/>
    <property type="match status" value="2"/>
</dbReference>
<comment type="pathway">
    <text evidence="5">Protein modification; protein ubiquitination.</text>
</comment>
<feature type="domain" description="B30.2/SPRY" evidence="25">
    <location>
        <begin position="282"/>
        <end position="489"/>
    </location>
</feature>
<keyword evidence="17 22" id="KW-0472">Membrane</keyword>
<feature type="transmembrane region" description="Helical" evidence="22">
    <location>
        <begin position="540"/>
        <end position="566"/>
    </location>
</feature>
<dbReference type="PRINTS" id="PR01407">
    <property type="entry name" value="BUTYPHLNCDUF"/>
</dbReference>
<evidence type="ECO:0000259" key="23">
    <source>
        <dbReference type="PROSITE" id="PS50089"/>
    </source>
</evidence>
<comment type="similarity">
    <text evidence="6">Belongs to the TRIM/RBCC family.</text>
</comment>
<keyword evidence="27" id="KW-1185">Reference proteome</keyword>
<evidence type="ECO:0000256" key="21">
    <source>
        <dbReference type="SAM" id="Coils"/>
    </source>
</evidence>
<keyword evidence="10" id="KW-0479">Metal-binding</keyword>
<evidence type="ECO:0000256" key="16">
    <source>
        <dbReference type="ARBA" id="ARBA00023054"/>
    </source>
</evidence>
<dbReference type="InterPro" id="IPR017452">
    <property type="entry name" value="GPCR_Rhodpsn_7TM"/>
</dbReference>
<dbReference type="Gene3D" id="2.60.120.920">
    <property type="match status" value="2"/>
</dbReference>
<dbReference type="GO" id="GO:0008270">
    <property type="term" value="F:zinc ion binding"/>
    <property type="evidence" value="ECO:0007669"/>
    <property type="project" value="UniProtKB-KW"/>
</dbReference>
<dbReference type="FunFam" id="3.30.40.10:FF:000144">
    <property type="entry name" value="Tripartite motif-containing 5 (Predicted)"/>
    <property type="match status" value="1"/>
</dbReference>
<dbReference type="FunFam" id="3.30.160.60:FF:000386">
    <property type="entry name" value="Tripartite motif-containing 5 (Predicted)"/>
    <property type="match status" value="2"/>
</dbReference>
<feature type="domain" description="B box-type" evidence="24">
    <location>
        <begin position="878"/>
        <end position="919"/>
    </location>
</feature>
<dbReference type="OrthoDB" id="6105938at2759"/>
<dbReference type="SMART" id="SM00336">
    <property type="entry name" value="BBOX"/>
    <property type="match status" value="2"/>
</dbReference>
<dbReference type="PROSITE" id="PS00237">
    <property type="entry name" value="G_PROTEIN_RECEP_F1_1"/>
    <property type="match status" value="1"/>
</dbReference>
<protein>
    <recommendedName>
        <fullName evidence="7">RING-type E3 ubiquitin transferase</fullName>
        <ecNumber evidence="7">2.3.2.27</ecNumber>
    </recommendedName>
</protein>
<dbReference type="InterPro" id="IPR035828">
    <property type="entry name" value="PRY/SPRY_TRIM6"/>
</dbReference>
<sequence length="1274" mass="146851">MTSAVLVDIRDEVTCPICLELLTEPLSIDCGHSFCQACISGNSAESVMGQEGEGSCPVCQTSYQPGDLRPNRHLANIAERLREVVLGPGLQLKAILCAHHGEKLQLFCKEDGQLICWLCERSQEHRGHHTVLMEEVAHEYQEKFQESLRKLRQEQQEAERLTAVIIGKRTSWKNQMEPERHRIQTEFNKLRRILDKEEQRQLKKLEEEERKGLSILEEAETELVRQSQSLRELISDLELRCRGSAMELLQDVSDVMKRSEFWTLKKPEALPTKLKSMFRVPDLKRMLRVFRELTDVQSYWVDVTLNPHTANLNLVMSKNRRQVRFVGAKLSGSYLEEHYDCGILGSQHFSSGKHYWEVDVAKKTDWILGVCSNSVEPTYCFNQFTNNRNVYSRYQPQSGYWVIGLHHKHEYRAYEESSTSLLLSMMVPPRRVGVFLDYEAGTVSFYNVTNHGFPIYTFSKYYFPTALSPYFNPCSCVVPMTLRRPTVSHTVFRLLGIPGLEDQHVWISIPFFISYVIALLGNSLLVGIILTKRSLREPMYLFLCMLAAADVVLSTCTVPQALAIFWFRAGEISLDRCITQLFFIHTTFISESGVLLVMAFDRFIAICYPLRYIAILTRALIGKIGVTIFLRSYGKQRDHALQGASVAPHRFSEASDFPLHSVTMPLGTDEYKRFDVSLPRTDGLELPPQRLGSESLGPMGPRPIGPRSSFPFHLPAAPRFSLSLPCRLAAREEWLQAGPALCGEEMLTTPALAFLHHLSQEPRLLCWGFKARRAPGVRTGRSSGRRTMALKILNIQDEVSCPICLELLTESLTLDCGHSFCQACITMNTKEVEISPGEESSCPVCGVRFSLGNLWPNQHLVNIMERIREFKLNAEEELKRDLCVRHEEKLRLFCKEDRKVICWLCERSQEHRGHHTFLVEEVVKECQEKLHAALERLRKEQQEAEKLEAAIREERTSWKYQVQTERQRIWTEFSQLRSVLDSEEQRELQKLEEEEKRILDSLAEAETELAQQNQLVKELISDLEHRRKWPTVDLLQDMSGIMKWSEIWTLKKPKPVSKRLKSIFHAPDLSTVLRMCRELTHVQCYWVDITLNPINLNLNLVLSEDQRQVMSVPIWPVKYTNYGILGSQYFSSGKHYWEIDVSKKTAWILGVYCRTRFRNIKFGVRQGTNHQNVYSRYRPQCGYWVIGLQNKFEYKAFEESSTSHPMVLTISMAVPPHRIGVFLDYEAGIVSFFNVTNHGSLIYKFSKCCFSQTVYPYFNPWNCPGPIILCPPHS</sequence>
<evidence type="ECO:0000256" key="9">
    <source>
        <dbReference type="ARBA" id="ARBA00022692"/>
    </source>
</evidence>
<dbReference type="SUPFAM" id="SSF57845">
    <property type="entry name" value="B-box zinc-binding domain"/>
    <property type="match status" value="2"/>
</dbReference>
<feature type="coiled-coil region" evidence="21">
    <location>
        <begin position="137"/>
        <end position="236"/>
    </location>
</feature>
<feature type="domain" description="G-protein coupled receptors family 1 profile" evidence="26">
    <location>
        <begin position="521"/>
        <end position="618"/>
    </location>
</feature>
<evidence type="ECO:0000256" key="7">
    <source>
        <dbReference type="ARBA" id="ARBA00012483"/>
    </source>
</evidence>
<proteinExistence type="inferred from homology"/>
<keyword evidence="8" id="KW-0963">Cytoplasm</keyword>
<dbReference type="EC" id="2.3.2.27" evidence="7"/>
<dbReference type="Gene3D" id="1.20.1070.10">
    <property type="entry name" value="Rhodopsin 7-helix transmembrane proteins"/>
    <property type="match status" value="1"/>
</dbReference>
<keyword evidence="14 22" id="KW-1133">Transmembrane helix</keyword>
<feature type="coiled-coil region" evidence="21">
    <location>
        <begin position="988"/>
        <end position="1022"/>
    </location>
</feature>
<evidence type="ECO:0000256" key="20">
    <source>
        <dbReference type="RuleBase" id="RU000688"/>
    </source>
</evidence>
<dbReference type="RefSeq" id="XP_040487244.1">
    <property type="nucleotide sequence ID" value="XM_040631310.1"/>
</dbReference>
<keyword evidence="16 21" id="KW-0175">Coiled coil</keyword>
<evidence type="ECO:0000313" key="27">
    <source>
        <dbReference type="Proteomes" id="UP000261680"/>
    </source>
</evidence>
<evidence type="ECO:0000256" key="2">
    <source>
        <dbReference type="ARBA" id="ARBA00003929"/>
    </source>
</evidence>
<feature type="transmembrane region" description="Helical" evidence="22">
    <location>
        <begin position="505"/>
        <end position="528"/>
    </location>
</feature>
<dbReference type="GO" id="GO:0005737">
    <property type="term" value="C:cytoplasm"/>
    <property type="evidence" value="ECO:0007669"/>
    <property type="project" value="UniProtKB-SubCell"/>
</dbReference>
<keyword evidence="15 20" id="KW-0297">G-protein coupled receptor</keyword>
<dbReference type="InterPro" id="IPR000315">
    <property type="entry name" value="Znf_B-box"/>
</dbReference>
<keyword evidence="12" id="KW-0833">Ubl conjugation pathway</keyword>
<dbReference type="SMART" id="SM00449">
    <property type="entry name" value="SPRY"/>
    <property type="match status" value="2"/>
</dbReference>
<dbReference type="GO" id="GO:0004984">
    <property type="term" value="F:olfactory receptor activity"/>
    <property type="evidence" value="ECO:0007669"/>
    <property type="project" value="InterPro"/>
</dbReference>
<dbReference type="PROSITE" id="PS50119">
    <property type="entry name" value="ZF_BBOX"/>
    <property type="match status" value="2"/>
</dbReference>
<organism evidence="27 28">
    <name type="scientific">Ursus maritimus</name>
    <name type="common">Polar bear</name>
    <name type="synonym">Thalarctos maritimus</name>
    <dbReference type="NCBI Taxonomy" id="29073"/>
    <lineage>
        <taxon>Eukaryota</taxon>
        <taxon>Metazoa</taxon>
        <taxon>Chordata</taxon>
        <taxon>Craniata</taxon>
        <taxon>Vertebrata</taxon>
        <taxon>Euteleostomi</taxon>
        <taxon>Mammalia</taxon>
        <taxon>Eutheria</taxon>
        <taxon>Laurasiatheria</taxon>
        <taxon>Carnivora</taxon>
        <taxon>Caniformia</taxon>
        <taxon>Ursidae</taxon>
        <taxon>Ursus</taxon>
    </lineage>
</organism>